<evidence type="ECO:0000256" key="1">
    <source>
        <dbReference type="ARBA" id="ARBA00012352"/>
    </source>
</evidence>
<keyword evidence="10" id="KW-1185">Reference proteome</keyword>
<dbReference type="InterPro" id="IPR020616">
    <property type="entry name" value="Thiolase_N"/>
</dbReference>
<accession>A0ABU0B2S5</accession>
<dbReference type="InterPro" id="IPR055140">
    <property type="entry name" value="Thiolase_C_2"/>
</dbReference>
<protein>
    <recommendedName>
        <fullName evidence="1">propanoyl-CoA C-acyltransferase</fullName>
        <ecNumber evidence="1">2.3.1.176</ecNumber>
    </recommendedName>
    <alternativeName>
        <fullName evidence="6">Propanoyl-CoA C-acyltransferase</fullName>
    </alternativeName>
</protein>
<dbReference type="EC" id="2.3.1.176" evidence="1"/>
<keyword evidence="3 9" id="KW-0808">Transferase</keyword>
<dbReference type="EMBL" id="JAUSUX010000017">
    <property type="protein sequence ID" value="MDQ0287029.1"/>
    <property type="molecule type" value="Genomic_DNA"/>
</dbReference>
<gene>
    <name evidence="9" type="ORF">J2Z49_002146</name>
</gene>
<evidence type="ECO:0000259" key="7">
    <source>
        <dbReference type="Pfam" id="PF00108"/>
    </source>
</evidence>
<dbReference type="PANTHER" id="PTHR42870">
    <property type="entry name" value="ACETYL-COA C-ACETYLTRANSFERASE"/>
    <property type="match status" value="1"/>
</dbReference>
<evidence type="ECO:0000256" key="3">
    <source>
        <dbReference type="ARBA" id="ARBA00022679"/>
    </source>
</evidence>
<dbReference type="SUPFAM" id="SSF53901">
    <property type="entry name" value="Thiolase-like"/>
    <property type="match status" value="2"/>
</dbReference>
<organism evidence="9 10">
    <name type="scientific">Desulfofundulus luciae</name>
    <dbReference type="NCBI Taxonomy" id="74702"/>
    <lineage>
        <taxon>Bacteria</taxon>
        <taxon>Bacillati</taxon>
        <taxon>Bacillota</taxon>
        <taxon>Clostridia</taxon>
        <taxon>Eubacteriales</taxon>
        <taxon>Peptococcaceae</taxon>
        <taxon>Desulfofundulus</taxon>
    </lineage>
</organism>
<dbReference type="InterPro" id="IPR002155">
    <property type="entry name" value="Thiolase"/>
</dbReference>
<dbReference type="Pfam" id="PF22691">
    <property type="entry name" value="Thiolase_C_1"/>
    <property type="match status" value="1"/>
</dbReference>
<evidence type="ECO:0000313" key="10">
    <source>
        <dbReference type="Proteomes" id="UP001225644"/>
    </source>
</evidence>
<evidence type="ECO:0000256" key="6">
    <source>
        <dbReference type="ARBA" id="ARBA00032316"/>
    </source>
</evidence>
<dbReference type="PIRSF" id="PIRSF000429">
    <property type="entry name" value="Ac-CoA_Ac_transf"/>
    <property type="match status" value="1"/>
</dbReference>
<name>A0ABU0B2S5_9FIRM</name>
<dbReference type="InterPro" id="IPR016039">
    <property type="entry name" value="Thiolase-like"/>
</dbReference>
<dbReference type="RefSeq" id="WP_307402870.1">
    <property type="nucleotide sequence ID" value="NZ_JAUSUX010000017.1"/>
</dbReference>
<dbReference type="InterPro" id="IPR020613">
    <property type="entry name" value="Thiolase_CS"/>
</dbReference>
<feature type="domain" description="Thiolase N-terminal" evidence="7">
    <location>
        <begin position="11"/>
        <end position="225"/>
    </location>
</feature>
<keyword evidence="5" id="KW-0446">Lipid-binding</keyword>
<keyword evidence="9" id="KW-0012">Acyltransferase</keyword>
<evidence type="ECO:0000256" key="4">
    <source>
        <dbReference type="ARBA" id="ARBA00023055"/>
    </source>
</evidence>
<keyword evidence="2" id="KW-0813">Transport</keyword>
<evidence type="ECO:0000259" key="8">
    <source>
        <dbReference type="Pfam" id="PF22691"/>
    </source>
</evidence>
<dbReference type="PROSITE" id="PS00737">
    <property type="entry name" value="THIOLASE_2"/>
    <property type="match status" value="1"/>
</dbReference>
<dbReference type="PANTHER" id="PTHR42870:SF6">
    <property type="entry name" value="ACETYL-COA C-ACYLTRANSFERASE"/>
    <property type="match status" value="1"/>
</dbReference>
<evidence type="ECO:0000313" key="9">
    <source>
        <dbReference type="EMBL" id="MDQ0287029.1"/>
    </source>
</evidence>
<dbReference type="CDD" id="cd00829">
    <property type="entry name" value="SCP-x_thiolase"/>
    <property type="match status" value="1"/>
</dbReference>
<dbReference type="GO" id="GO:0003985">
    <property type="term" value="F:acetyl-CoA C-acetyltransferase activity"/>
    <property type="evidence" value="ECO:0007669"/>
    <property type="project" value="UniProtKB-EC"/>
</dbReference>
<dbReference type="Proteomes" id="UP001225644">
    <property type="component" value="Unassembled WGS sequence"/>
</dbReference>
<dbReference type="Pfam" id="PF00108">
    <property type="entry name" value="Thiolase_N"/>
    <property type="match status" value="1"/>
</dbReference>
<feature type="domain" description="Thiolase C-terminal" evidence="8">
    <location>
        <begin position="263"/>
        <end position="386"/>
    </location>
</feature>
<sequence length="389" mass="41393">MPIRVGVLGVGKTKHGTHYDKSLRDLMVEAGRKAMADAGLEPRDIDVLVVGNAASLGFNMENNVSAMAADHLGLVPKPNVRCEAACGTGGWAAQIALMGILAGFYRTALVIGAEKMSDVTTDVGTTIIANSADGKEEYFSGLTFPSGVAMYATRYMARFGATEADLAHVAVKNHYYGARNPDAQLRFECTVEEVLKSPYVAKPLHLYEVCPMTDAASAVVLCHEDIMKASGKKQVYIIGTGVGSGTFYNSTDQLEDNWALVERPVKQAYAMAGIGPEQIGIAEIYNAFSIQEILGIEAAGFAPYGQGYRLVMEGGTHHDGKHPVNISGGVLSKGHPLGATGTTEIVDVVQQMRGEFPGVQVPKIPEFGLSINRGGPGSVCVCYVYQRVL</sequence>
<proteinExistence type="predicted"/>
<evidence type="ECO:0000256" key="2">
    <source>
        <dbReference type="ARBA" id="ARBA00022448"/>
    </source>
</evidence>
<evidence type="ECO:0000256" key="5">
    <source>
        <dbReference type="ARBA" id="ARBA00023121"/>
    </source>
</evidence>
<dbReference type="Gene3D" id="3.40.47.10">
    <property type="match status" value="1"/>
</dbReference>
<reference evidence="9 10" key="1">
    <citation type="submission" date="2023-07" db="EMBL/GenBank/DDBJ databases">
        <title>Genomic Encyclopedia of Type Strains, Phase IV (KMG-IV): sequencing the most valuable type-strain genomes for metagenomic binning, comparative biology and taxonomic classification.</title>
        <authorList>
            <person name="Goeker M."/>
        </authorList>
    </citation>
    <scope>NUCLEOTIDE SEQUENCE [LARGE SCALE GENOMIC DNA]</scope>
    <source>
        <strain evidence="9 10">DSM 12396</strain>
    </source>
</reference>
<keyword evidence="4" id="KW-0445">Lipid transport</keyword>
<comment type="caution">
    <text evidence="9">The sequence shown here is derived from an EMBL/GenBank/DDBJ whole genome shotgun (WGS) entry which is preliminary data.</text>
</comment>